<dbReference type="EMBL" id="BPLQ01015341">
    <property type="protein sequence ID" value="GIY87475.1"/>
    <property type="molecule type" value="Genomic_DNA"/>
</dbReference>
<keyword evidence="2" id="KW-1185">Reference proteome</keyword>
<evidence type="ECO:0000313" key="1">
    <source>
        <dbReference type="EMBL" id="GIY87475.1"/>
    </source>
</evidence>
<accession>A0AAV4WX58</accession>
<dbReference type="AlphaFoldDB" id="A0AAV4WX58"/>
<proteinExistence type="predicted"/>
<sequence length="81" mass="9234">MKPNTWGENTRISHKSKLGIRCTQCLDWLDICLSDHAMSLSVAQQEYRPLLLHLHLSNLPPYLERPVPQLSAMAVLTRPKA</sequence>
<gene>
    <name evidence="1" type="ORF">CDAR_321041</name>
</gene>
<comment type="caution">
    <text evidence="1">The sequence shown here is derived from an EMBL/GenBank/DDBJ whole genome shotgun (WGS) entry which is preliminary data.</text>
</comment>
<protein>
    <submittedName>
        <fullName evidence="1">Uncharacterized protein</fullName>
    </submittedName>
</protein>
<dbReference type="Proteomes" id="UP001054837">
    <property type="component" value="Unassembled WGS sequence"/>
</dbReference>
<organism evidence="1 2">
    <name type="scientific">Caerostris darwini</name>
    <dbReference type="NCBI Taxonomy" id="1538125"/>
    <lineage>
        <taxon>Eukaryota</taxon>
        <taxon>Metazoa</taxon>
        <taxon>Ecdysozoa</taxon>
        <taxon>Arthropoda</taxon>
        <taxon>Chelicerata</taxon>
        <taxon>Arachnida</taxon>
        <taxon>Araneae</taxon>
        <taxon>Araneomorphae</taxon>
        <taxon>Entelegynae</taxon>
        <taxon>Araneoidea</taxon>
        <taxon>Araneidae</taxon>
        <taxon>Caerostris</taxon>
    </lineage>
</organism>
<evidence type="ECO:0000313" key="2">
    <source>
        <dbReference type="Proteomes" id="UP001054837"/>
    </source>
</evidence>
<name>A0AAV4WX58_9ARAC</name>
<reference evidence="1 2" key="1">
    <citation type="submission" date="2021-06" db="EMBL/GenBank/DDBJ databases">
        <title>Caerostris darwini draft genome.</title>
        <authorList>
            <person name="Kono N."/>
            <person name="Arakawa K."/>
        </authorList>
    </citation>
    <scope>NUCLEOTIDE SEQUENCE [LARGE SCALE GENOMIC DNA]</scope>
</reference>